<proteinExistence type="predicted"/>
<dbReference type="KEGG" id="mri:Mal4_08240"/>
<organism evidence="1 2">
    <name type="scientific">Maioricimonas rarisocia</name>
    <dbReference type="NCBI Taxonomy" id="2528026"/>
    <lineage>
        <taxon>Bacteria</taxon>
        <taxon>Pseudomonadati</taxon>
        <taxon>Planctomycetota</taxon>
        <taxon>Planctomycetia</taxon>
        <taxon>Planctomycetales</taxon>
        <taxon>Planctomycetaceae</taxon>
        <taxon>Maioricimonas</taxon>
    </lineage>
</organism>
<evidence type="ECO:0000313" key="1">
    <source>
        <dbReference type="EMBL" id="QDU36537.1"/>
    </source>
</evidence>
<accession>A0A517Z239</accession>
<name>A0A517Z239_9PLAN</name>
<gene>
    <name evidence="1" type="ORF">Mal4_08240</name>
</gene>
<sequence length="60" mass="7176">MVASLRRQLGEMEKNVERVIVNDNRPPDASRYNETIRQFQDDITRMTVRIRTTLEQRDVN</sequence>
<evidence type="ECO:0000313" key="2">
    <source>
        <dbReference type="Proteomes" id="UP000320496"/>
    </source>
</evidence>
<keyword evidence="2" id="KW-1185">Reference proteome</keyword>
<dbReference type="Proteomes" id="UP000320496">
    <property type="component" value="Chromosome"/>
</dbReference>
<protein>
    <submittedName>
        <fullName evidence="1">Uncharacterized protein</fullName>
    </submittedName>
</protein>
<dbReference type="AlphaFoldDB" id="A0A517Z239"/>
<dbReference type="EMBL" id="CP036275">
    <property type="protein sequence ID" value="QDU36537.1"/>
    <property type="molecule type" value="Genomic_DNA"/>
</dbReference>
<reference evidence="1 2" key="1">
    <citation type="submission" date="2019-02" db="EMBL/GenBank/DDBJ databases">
        <title>Deep-cultivation of Planctomycetes and their phenomic and genomic characterization uncovers novel biology.</title>
        <authorList>
            <person name="Wiegand S."/>
            <person name="Jogler M."/>
            <person name="Boedeker C."/>
            <person name="Pinto D."/>
            <person name="Vollmers J."/>
            <person name="Rivas-Marin E."/>
            <person name="Kohn T."/>
            <person name="Peeters S.H."/>
            <person name="Heuer A."/>
            <person name="Rast P."/>
            <person name="Oberbeckmann S."/>
            <person name="Bunk B."/>
            <person name="Jeske O."/>
            <person name="Meyerdierks A."/>
            <person name="Storesund J.E."/>
            <person name="Kallscheuer N."/>
            <person name="Luecker S."/>
            <person name="Lage O.M."/>
            <person name="Pohl T."/>
            <person name="Merkel B.J."/>
            <person name="Hornburger P."/>
            <person name="Mueller R.-W."/>
            <person name="Bruemmer F."/>
            <person name="Labrenz M."/>
            <person name="Spormann A.M."/>
            <person name="Op den Camp H."/>
            <person name="Overmann J."/>
            <person name="Amann R."/>
            <person name="Jetten M.S.M."/>
            <person name="Mascher T."/>
            <person name="Medema M.H."/>
            <person name="Devos D.P."/>
            <person name="Kaster A.-K."/>
            <person name="Ovreas L."/>
            <person name="Rohde M."/>
            <person name="Galperin M.Y."/>
            <person name="Jogler C."/>
        </authorList>
    </citation>
    <scope>NUCLEOTIDE SEQUENCE [LARGE SCALE GENOMIC DNA]</scope>
    <source>
        <strain evidence="1 2">Mal4</strain>
    </source>
</reference>